<dbReference type="InterPro" id="IPR000064">
    <property type="entry name" value="NLP_P60_dom"/>
</dbReference>
<feature type="chain" id="PRO_5001751118" evidence="5">
    <location>
        <begin position="17"/>
        <end position="165"/>
    </location>
</feature>
<evidence type="ECO:0000313" key="8">
    <source>
        <dbReference type="Proteomes" id="UP000021315"/>
    </source>
</evidence>
<evidence type="ECO:0000256" key="2">
    <source>
        <dbReference type="ARBA" id="ARBA00022670"/>
    </source>
</evidence>
<evidence type="ECO:0000256" key="4">
    <source>
        <dbReference type="ARBA" id="ARBA00022807"/>
    </source>
</evidence>
<dbReference type="SUPFAM" id="SSF54001">
    <property type="entry name" value="Cysteine proteinases"/>
    <property type="match status" value="1"/>
</dbReference>
<dbReference type="RefSeq" id="WP_034948510.1">
    <property type="nucleotide sequence ID" value="NZ_JDST02000040.1"/>
</dbReference>
<dbReference type="Proteomes" id="UP000021315">
    <property type="component" value="Unassembled WGS sequence"/>
</dbReference>
<evidence type="ECO:0000313" key="7">
    <source>
        <dbReference type="EMBL" id="KFB76962.1"/>
    </source>
</evidence>
<evidence type="ECO:0000256" key="3">
    <source>
        <dbReference type="ARBA" id="ARBA00022801"/>
    </source>
</evidence>
<keyword evidence="8" id="KW-1185">Reference proteome</keyword>
<name>A0A080M6Q3_9PROT</name>
<keyword evidence="4" id="KW-0788">Thiol protease</keyword>
<dbReference type="PROSITE" id="PS51935">
    <property type="entry name" value="NLPC_P60"/>
    <property type="match status" value="1"/>
</dbReference>
<evidence type="ECO:0000256" key="1">
    <source>
        <dbReference type="ARBA" id="ARBA00007074"/>
    </source>
</evidence>
<comment type="caution">
    <text evidence="7">The sequence shown here is derived from an EMBL/GenBank/DDBJ whole genome shotgun (WGS) entry which is preliminary data.</text>
</comment>
<dbReference type="InterPro" id="IPR038765">
    <property type="entry name" value="Papain-like_cys_pep_sf"/>
</dbReference>
<dbReference type="STRING" id="1453999.AW06_001960"/>
<reference evidence="7" key="1">
    <citation type="submission" date="2014-02" db="EMBL/GenBank/DDBJ databases">
        <title>Expanding our view of genomic diversity in Candidatus Accumulibacter clades.</title>
        <authorList>
            <person name="Skennerton C.T."/>
            <person name="Barr J.J."/>
            <person name="Slater F.R."/>
            <person name="Bond P.L."/>
            <person name="Tyson G.W."/>
        </authorList>
    </citation>
    <scope>NUCLEOTIDE SEQUENCE [LARGE SCALE GENOMIC DNA]</scope>
</reference>
<proteinExistence type="inferred from homology"/>
<protein>
    <submittedName>
        <fullName evidence="7">Endopeptidase Spr</fullName>
        <ecNumber evidence="7">3.4.-.-</ecNumber>
    </submittedName>
</protein>
<dbReference type="GO" id="GO:0008234">
    <property type="term" value="F:cysteine-type peptidase activity"/>
    <property type="evidence" value="ECO:0007669"/>
    <property type="project" value="UniProtKB-KW"/>
</dbReference>
<dbReference type="PANTHER" id="PTHR47053">
    <property type="entry name" value="MUREIN DD-ENDOPEPTIDASE MEPH-RELATED"/>
    <property type="match status" value="1"/>
</dbReference>
<dbReference type="PROSITE" id="PS51257">
    <property type="entry name" value="PROKAR_LIPOPROTEIN"/>
    <property type="match status" value="1"/>
</dbReference>
<dbReference type="AlphaFoldDB" id="A0A080M6Q3"/>
<dbReference type="Pfam" id="PF00877">
    <property type="entry name" value="NLPC_P60"/>
    <property type="match status" value="1"/>
</dbReference>
<dbReference type="EC" id="3.4.-.-" evidence="7"/>
<feature type="domain" description="NlpC/P60" evidence="6">
    <location>
        <begin position="40"/>
        <end position="164"/>
    </location>
</feature>
<organism evidence="7 8">
    <name type="scientific">Candidatus Accumulibacter cognatus</name>
    <dbReference type="NCBI Taxonomy" id="2954383"/>
    <lineage>
        <taxon>Bacteria</taxon>
        <taxon>Pseudomonadati</taxon>
        <taxon>Pseudomonadota</taxon>
        <taxon>Betaproteobacteria</taxon>
        <taxon>Candidatus Accumulibacter</taxon>
    </lineage>
</organism>
<dbReference type="Gene3D" id="3.90.1720.10">
    <property type="entry name" value="endopeptidase domain like (from Nostoc punctiforme)"/>
    <property type="match status" value="1"/>
</dbReference>
<evidence type="ECO:0000259" key="6">
    <source>
        <dbReference type="PROSITE" id="PS51935"/>
    </source>
</evidence>
<gene>
    <name evidence="7" type="primary">spr</name>
    <name evidence="7" type="ORF">AW06_001960</name>
</gene>
<keyword evidence="5" id="KW-0732">Signal</keyword>
<keyword evidence="2" id="KW-0645">Protease</keyword>
<dbReference type="PANTHER" id="PTHR47053:SF1">
    <property type="entry name" value="MUREIN DD-ENDOPEPTIDASE MEPH-RELATED"/>
    <property type="match status" value="1"/>
</dbReference>
<accession>A0A080M6Q3</accession>
<evidence type="ECO:0000256" key="5">
    <source>
        <dbReference type="SAM" id="SignalP"/>
    </source>
</evidence>
<feature type="signal peptide" evidence="5">
    <location>
        <begin position="1"/>
        <end position="16"/>
    </location>
</feature>
<comment type="similarity">
    <text evidence="1">Belongs to the peptidase C40 family.</text>
</comment>
<sequence length="165" mass="17768">MRVHLLIAGFFSLLLAACASKPPAPQAPAHQPAERPPASSPKGNDVVLFALSLLDTGYRFGGKNPEAGLDCSGMVSYIYGRAAGLRVSGSAADIARRGRPVERAGLRPGDLVFFNTRNAAFSHVGVYIGDDRFIHAPSSNGRVRIDQLGARYFAQRFETARSYFD</sequence>
<dbReference type="InterPro" id="IPR051202">
    <property type="entry name" value="Peptidase_C40"/>
</dbReference>
<keyword evidence="3 7" id="KW-0378">Hydrolase</keyword>
<dbReference type="GO" id="GO:0006508">
    <property type="term" value="P:proteolysis"/>
    <property type="evidence" value="ECO:0007669"/>
    <property type="project" value="UniProtKB-KW"/>
</dbReference>
<dbReference type="EMBL" id="JDST02000040">
    <property type="protein sequence ID" value="KFB76962.1"/>
    <property type="molecule type" value="Genomic_DNA"/>
</dbReference>